<feature type="transmembrane region" description="Helical" evidence="5">
    <location>
        <begin position="101"/>
        <end position="124"/>
    </location>
</feature>
<feature type="transmembrane region" description="Helical" evidence="5">
    <location>
        <begin position="238"/>
        <end position="258"/>
    </location>
</feature>
<dbReference type="EMBL" id="CP005986">
    <property type="protein sequence ID" value="AIA56252.1"/>
    <property type="molecule type" value="Genomic_DNA"/>
</dbReference>
<feature type="transmembrane region" description="Helical" evidence="5">
    <location>
        <begin position="130"/>
        <end position="153"/>
    </location>
</feature>
<evidence type="ECO:0000256" key="3">
    <source>
        <dbReference type="ARBA" id="ARBA00022989"/>
    </source>
</evidence>
<feature type="transmembrane region" description="Helical" evidence="5">
    <location>
        <begin position="434"/>
        <end position="460"/>
    </location>
</feature>
<evidence type="ECO:0000256" key="2">
    <source>
        <dbReference type="ARBA" id="ARBA00022692"/>
    </source>
</evidence>
<dbReference type="GeneID" id="92932475"/>
<feature type="transmembrane region" description="Helical" evidence="5">
    <location>
        <begin position="360"/>
        <end position="392"/>
    </location>
</feature>
<evidence type="ECO:0000256" key="5">
    <source>
        <dbReference type="RuleBase" id="RU363032"/>
    </source>
</evidence>
<proteinExistence type="inferred from homology"/>
<keyword evidence="2 5" id="KW-0812">Transmembrane</keyword>
<feature type="domain" description="ABC transmembrane type-1" evidence="6">
    <location>
        <begin position="371"/>
        <end position="558"/>
    </location>
</feature>
<sequence length="572" mass="63032">MSRAQVFGIRLALHNNRQDIVFLPLLVLGFFVLAHATRQMSVPFTLGEALPISTRPSALVDDALYTTLRMLAAVAASLIFTIFYGLLAAKNRYAGKILIPLLDILQSVPILGYLSITVTGFIALFPGSLIGVQLAVVFAVFTSQVWNMTFAFYQALITLPKDLDEAARLYRLNAWQRFFRLELPFAVPPLLWNTMMSMSGGWFFVVAAEAITVAGHEVMVPGIGSYIAMAIAQKNLAAVFWAILAMLLVIGLYDFLLFRPVVAWADKFKLETGADLQRPRSWVLDFLRRSRLAQAVAMVPAELWEFSLRILPPGRPHWVGEEKRRPWADVLFLLLVGGVLVYGFWQLYATLARSFDLTTLVHVLFLGLVTGLRVMVLVALSLLIWVPVGILVGLRPGLSGRIQAAIQFLAAFPANLLFPMVVLAILHWHLNVNIWVSPLMILGSQWYVLFNVIGAAAALPADLKEAARNLGLRGWLLWKRLLLPGTFPGTVTGGITASGGAWNASIVAEVVSWGNHTLVATGLGAYITLATAAGNLNAVALGIGVMSFYVVVVNRLFWRRLYDLAARRLRLD</sequence>
<dbReference type="PANTHER" id="PTHR42744:SF1">
    <property type="entry name" value="BINDING-PROTEIN-DEPENDENT TRANSPORT SYSTEMS INNER MEMBRANE COMPONENT"/>
    <property type="match status" value="1"/>
</dbReference>
<dbReference type="PROSITE" id="PS50928">
    <property type="entry name" value="ABC_TM1"/>
    <property type="match status" value="2"/>
</dbReference>
<feature type="transmembrane region" description="Helical" evidence="5">
    <location>
        <begin position="481"/>
        <end position="503"/>
    </location>
</feature>
<evidence type="ECO:0000256" key="1">
    <source>
        <dbReference type="ARBA" id="ARBA00004651"/>
    </source>
</evidence>
<feature type="transmembrane region" description="Helical" evidence="5">
    <location>
        <begin position="20"/>
        <end position="37"/>
    </location>
</feature>
<evidence type="ECO:0000313" key="8">
    <source>
        <dbReference type="Proteomes" id="UP000005522"/>
    </source>
</evidence>
<dbReference type="InterPro" id="IPR000515">
    <property type="entry name" value="MetI-like"/>
</dbReference>
<name>A0A060A2E3_ACICK</name>
<dbReference type="PANTHER" id="PTHR42744">
    <property type="entry name" value="BINDING-PROTEIN-DEPENDENT TRANSPORT SYSTEMS INNER MEMBRANE COMPONENT"/>
    <property type="match status" value="1"/>
</dbReference>
<keyword evidence="4 5" id="KW-0472">Membrane</keyword>
<keyword evidence="3 5" id="KW-1133">Transmembrane helix</keyword>
<accession>A0A060A2E3</accession>
<feature type="transmembrane region" description="Helical" evidence="5">
    <location>
        <begin position="404"/>
        <end position="428"/>
    </location>
</feature>
<dbReference type="Proteomes" id="UP000005522">
    <property type="component" value="Chromosome"/>
</dbReference>
<organism evidence="7 8">
    <name type="scientific">Acidithiobacillus caldus (strain ATCC 51756 / DSM 8584 / KU)</name>
    <dbReference type="NCBI Taxonomy" id="637389"/>
    <lineage>
        <taxon>Bacteria</taxon>
        <taxon>Pseudomonadati</taxon>
        <taxon>Pseudomonadota</taxon>
        <taxon>Acidithiobacillia</taxon>
        <taxon>Acidithiobacillales</taxon>
        <taxon>Acidithiobacillaceae</taxon>
        <taxon>Acidithiobacillus</taxon>
    </lineage>
</organism>
<evidence type="ECO:0000256" key="4">
    <source>
        <dbReference type="ARBA" id="ARBA00023136"/>
    </source>
</evidence>
<dbReference type="HOGENOM" id="CLU_036171_2_0_6"/>
<feature type="transmembrane region" description="Helical" evidence="5">
    <location>
        <begin position="70"/>
        <end position="89"/>
    </location>
</feature>
<comment type="subcellular location">
    <subcellularLocation>
        <location evidence="1 5">Cell membrane</location>
        <topology evidence="1 5">Multi-pass membrane protein</topology>
    </subcellularLocation>
</comment>
<feature type="transmembrane region" description="Helical" evidence="5">
    <location>
        <begin position="330"/>
        <end position="348"/>
    </location>
</feature>
<feature type="transmembrane region" description="Helical" evidence="5">
    <location>
        <begin position="523"/>
        <end position="552"/>
    </location>
</feature>
<reference evidence="7 8" key="1">
    <citation type="journal article" date="2009" name="J. Bacteriol.">
        <title>Draft genome sequence of the extremely acidophilic bacterium Acidithiobacillus caldus ATCC 51756 reveals metabolic versatility in the genus Acidithiobacillus.</title>
        <authorList>
            <person name="Valdes J."/>
            <person name="Quatrini R."/>
            <person name="Hallberg K."/>
            <person name="Dopson M."/>
            <person name="Valenzuela P.D."/>
            <person name="Holmes D.S."/>
        </authorList>
    </citation>
    <scope>NUCLEOTIDE SEQUENCE [LARGE SCALE GENOMIC DNA]</scope>
    <source>
        <strain evidence="8">ATCC 51756 / DSM 8584 / KU</strain>
    </source>
</reference>
<feature type="domain" description="ABC transmembrane type-1" evidence="6">
    <location>
        <begin position="63"/>
        <end position="257"/>
    </location>
</feature>
<dbReference type="KEGG" id="acz:Acaty_c2408"/>
<keyword evidence="5" id="KW-0813">Transport</keyword>
<dbReference type="AlphaFoldDB" id="A0A060A2E3"/>
<gene>
    <name evidence="7" type="ORF">Acaty_c2408</name>
</gene>
<dbReference type="Gene3D" id="1.10.3720.10">
    <property type="entry name" value="MetI-like"/>
    <property type="match status" value="2"/>
</dbReference>
<protein>
    <submittedName>
        <fullName evidence="7">ABC-type anion transport system, duplicated permease component</fullName>
    </submittedName>
</protein>
<dbReference type="Pfam" id="PF00528">
    <property type="entry name" value="BPD_transp_1"/>
    <property type="match status" value="2"/>
</dbReference>
<feature type="transmembrane region" description="Helical" evidence="5">
    <location>
        <begin position="202"/>
        <end position="232"/>
    </location>
</feature>
<evidence type="ECO:0000259" key="6">
    <source>
        <dbReference type="PROSITE" id="PS50928"/>
    </source>
</evidence>
<dbReference type="SUPFAM" id="SSF161098">
    <property type="entry name" value="MetI-like"/>
    <property type="match status" value="2"/>
</dbReference>
<dbReference type="RefSeq" id="WP_004868971.1">
    <property type="nucleotide sequence ID" value="NZ_CP005986.1"/>
</dbReference>
<dbReference type="eggNOG" id="COG4986">
    <property type="taxonomic scope" value="Bacteria"/>
</dbReference>
<dbReference type="CDD" id="cd06261">
    <property type="entry name" value="TM_PBP2"/>
    <property type="match status" value="2"/>
</dbReference>
<comment type="similarity">
    <text evidence="5">Belongs to the binding-protein-dependent transport system permease family.</text>
</comment>
<dbReference type="GO" id="GO:0005886">
    <property type="term" value="C:plasma membrane"/>
    <property type="evidence" value="ECO:0007669"/>
    <property type="project" value="UniProtKB-SubCell"/>
</dbReference>
<dbReference type="GO" id="GO:0055085">
    <property type="term" value="P:transmembrane transport"/>
    <property type="evidence" value="ECO:0007669"/>
    <property type="project" value="InterPro"/>
</dbReference>
<dbReference type="InterPro" id="IPR035906">
    <property type="entry name" value="MetI-like_sf"/>
</dbReference>
<evidence type="ECO:0000313" key="7">
    <source>
        <dbReference type="EMBL" id="AIA56252.1"/>
    </source>
</evidence>